<accession>A0A9X0I6X5</accession>
<dbReference type="InterPro" id="IPR006076">
    <property type="entry name" value="FAD-dep_OxRdtase"/>
</dbReference>
<dbReference type="PANTHER" id="PTHR13847:SF285">
    <property type="entry name" value="FAD DEPENDENT OXIDOREDUCTASE DOMAIN-CONTAINING PROTEIN"/>
    <property type="match status" value="1"/>
</dbReference>
<proteinExistence type="predicted"/>
<evidence type="ECO:0000313" key="3">
    <source>
        <dbReference type="Proteomes" id="UP000053246"/>
    </source>
</evidence>
<dbReference type="InterPro" id="IPR036188">
    <property type="entry name" value="FAD/NAD-bd_sf"/>
</dbReference>
<dbReference type="GO" id="GO:0005737">
    <property type="term" value="C:cytoplasm"/>
    <property type="evidence" value="ECO:0007669"/>
    <property type="project" value="TreeGrafter"/>
</dbReference>
<dbReference type="EMBL" id="LMWI01000001">
    <property type="protein sequence ID" value="KUJ47997.1"/>
    <property type="molecule type" value="Genomic_DNA"/>
</dbReference>
<dbReference type="RefSeq" id="WP_013731220.1">
    <property type="nucleotide sequence ID" value="NZ_LMWI01000001.1"/>
</dbReference>
<protein>
    <submittedName>
        <fullName evidence="2">FAD-dependent oxidoreductase</fullName>
    </submittedName>
</protein>
<sequence length="461" mass="49970">MTASLDAPGRPASLWLDTLPASLRTRRPALSGDTRADVVVIGAGFTGLWTAYYLTELAPQTSVLVIEAEHVAYGASGRNGGWCTTEMPALLANLVQRYGPMDAMRFFRAGQRTLDEIERVLAAEDIDCGWRRDGSLYVARTPPQVARLRAWQDMRLKLGITDMTLLSAAETSERVGIAGALLSGFTPQCAAVQPAAIAAGLAQAVERRGVTVVEGTRAIELRPGVVVTDRGTIRARSVLCTTEAYTAGLPGHARRVLPVISRVLATEPLPEQRWREAGWRDRVTVADSRHQFAYFQRTADDRLLVGGRGSGYRTGSRPQAADRSGERVYARLRESLAESFPALADAPVSHRWSGAYGMHRDGEPGVVYDRDSGLGHAGGYGGEGIALSNLAGRTLAALVTGVKRPETRLFWTGHLSRRWEPEPLRTIGVRGVSALATAADRYEDRFRRTAPLAGAVMRTVL</sequence>
<keyword evidence="3" id="KW-1185">Reference proteome</keyword>
<dbReference type="SUPFAM" id="SSF51905">
    <property type="entry name" value="FAD/NAD(P)-binding domain"/>
    <property type="match status" value="1"/>
</dbReference>
<gene>
    <name evidence="2" type="ORF">ADL17_02595</name>
</gene>
<dbReference type="PANTHER" id="PTHR13847">
    <property type="entry name" value="SARCOSINE DEHYDROGENASE-RELATED"/>
    <property type="match status" value="1"/>
</dbReference>
<evidence type="ECO:0000313" key="2">
    <source>
        <dbReference type="EMBL" id="KUJ47997.1"/>
    </source>
</evidence>
<comment type="caution">
    <text evidence="2">The sequence shown here is derived from an EMBL/GenBank/DDBJ whole genome shotgun (WGS) entry which is preliminary data.</text>
</comment>
<dbReference type="Proteomes" id="UP000053246">
    <property type="component" value="Unassembled WGS sequence"/>
</dbReference>
<dbReference type="AlphaFoldDB" id="A0A9X0I6X5"/>
<evidence type="ECO:0000259" key="1">
    <source>
        <dbReference type="Pfam" id="PF01266"/>
    </source>
</evidence>
<feature type="domain" description="FAD dependent oxidoreductase" evidence="1">
    <location>
        <begin position="37"/>
        <end position="398"/>
    </location>
</feature>
<reference evidence="2 3" key="1">
    <citation type="submission" date="2015-10" db="EMBL/GenBank/DDBJ databases">
        <authorList>
            <person name="Ju K.-S."/>
            <person name="Doroghazi J.R."/>
            <person name="Metcalf W.W."/>
        </authorList>
    </citation>
    <scope>NUCLEOTIDE SEQUENCE [LARGE SCALE GENOMIC DNA]</scope>
    <source>
        <strain evidence="2 3">NRRL B-24793</strain>
    </source>
</reference>
<organism evidence="2 3">
    <name type="scientific">Micromonospora maris</name>
    <dbReference type="NCBI Taxonomy" id="1003110"/>
    <lineage>
        <taxon>Bacteria</taxon>
        <taxon>Bacillati</taxon>
        <taxon>Actinomycetota</taxon>
        <taxon>Actinomycetes</taxon>
        <taxon>Micromonosporales</taxon>
        <taxon>Micromonosporaceae</taxon>
        <taxon>Micromonospora</taxon>
    </lineage>
</organism>
<name>A0A9X0I6X5_9ACTN</name>
<dbReference type="Gene3D" id="3.50.50.60">
    <property type="entry name" value="FAD/NAD(P)-binding domain"/>
    <property type="match status" value="1"/>
</dbReference>
<dbReference type="Pfam" id="PF01266">
    <property type="entry name" value="DAO"/>
    <property type="match status" value="1"/>
</dbReference>
<dbReference type="OMA" id="FYGFGYS"/>
<dbReference type="Gene3D" id="3.30.9.10">
    <property type="entry name" value="D-Amino Acid Oxidase, subunit A, domain 2"/>
    <property type="match status" value="1"/>
</dbReference>